<dbReference type="NCBIfam" id="TIGR02937">
    <property type="entry name" value="sigma70-ECF"/>
    <property type="match status" value="1"/>
</dbReference>
<dbReference type="Gene3D" id="1.10.10.10">
    <property type="entry name" value="Winged helix-like DNA-binding domain superfamily/Winged helix DNA-binding domain"/>
    <property type="match status" value="1"/>
</dbReference>
<organism evidence="8 9">
    <name type="scientific">Thomasclavelia spiroformis</name>
    <dbReference type="NCBI Taxonomy" id="29348"/>
    <lineage>
        <taxon>Bacteria</taxon>
        <taxon>Bacillati</taxon>
        <taxon>Bacillota</taxon>
        <taxon>Erysipelotrichia</taxon>
        <taxon>Erysipelotrichales</taxon>
        <taxon>Coprobacillaceae</taxon>
        <taxon>Thomasclavelia</taxon>
    </lineage>
</organism>
<evidence type="ECO:0000256" key="3">
    <source>
        <dbReference type="ARBA" id="ARBA00023082"/>
    </source>
</evidence>
<evidence type="ECO:0000259" key="6">
    <source>
        <dbReference type="Pfam" id="PF04542"/>
    </source>
</evidence>
<feature type="domain" description="RNA polymerase sigma factor 70 region 4 type 2" evidence="7">
    <location>
        <begin position="96"/>
        <end position="145"/>
    </location>
</feature>
<dbReference type="InterPro" id="IPR039425">
    <property type="entry name" value="RNA_pol_sigma-70-like"/>
</dbReference>
<dbReference type="GO" id="GO:0006352">
    <property type="term" value="P:DNA-templated transcription initiation"/>
    <property type="evidence" value="ECO:0007669"/>
    <property type="project" value="InterPro"/>
</dbReference>
<dbReference type="PANTHER" id="PTHR43133:SF8">
    <property type="entry name" value="RNA POLYMERASE SIGMA FACTOR HI_1459-RELATED"/>
    <property type="match status" value="1"/>
</dbReference>
<feature type="domain" description="RNA polymerase sigma-70 region 2" evidence="6">
    <location>
        <begin position="10"/>
        <end position="74"/>
    </location>
</feature>
<dbReference type="PANTHER" id="PTHR43133">
    <property type="entry name" value="RNA POLYMERASE ECF-TYPE SIGMA FACTO"/>
    <property type="match status" value="1"/>
</dbReference>
<keyword evidence="4" id="KW-0238">DNA-binding</keyword>
<evidence type="ECO:0000256" key="1">
    <source>
        <dbReference type="ARBA" id="ARBA00010641"/>
    </source>
</evidence>
<evidence type="ECO:0000313" key="8">
    <source>
        <dbReference type="EMBL" id="HJF40976.1"/>
    </source>
</evidence>
<dbReference type="SUPFAM" id="SSF88946">
    <property type="entry name" value="Sigma2 domain of RNA polymerase sigma factors"/>
    <property type="match status" value="1"/>
</dbReference>
<dbReference type="GO" id="GO:0003677">
    <property type="term" value="F:DNA binding"/>
    <property type="evidence" value="ECO:0007669"/>
    <property type="project" value="UniProtKB-KW"/>
</dbReference>
<evidence type="ECO:0000256" key="4">
    <source>
        <dbReference type="ARBA" id="ARBA00023125"/>
    </source>
</evidence>
<reference evidence="8" key="2">
    <citation type="submission" date="2021-09" db="EMBL/GenBank/DDBJ databases">
        <authorList>
            <person name="Gilroy R."/>
        </authorList>
    </citation>
    <scope>NUCLEOTIDE SEQUENCE</scope>
    <source>
        <strain evidence="8">CHK193-16274</strain>
    </source>
</reference>
<evidence type="ECO:0000256" key="5">
    <source>
        <dbReference type="ARBA" id="ARBA00023163"/>
    </source>
</evidence>
<dbReference type="InterPro" id="IPR013324">
    <property type="entry name" value="RNA_pol_sigma_r3/r4-like"/>
</dbReference>
<keyword evidence="3" id="KW-0731">Sigma factor</keyword>
<evidence type="ECO:0000313" key="9">
    <source>
        <dbReference type="Proteomes" id="UP000749320"/>
    </source>
</evidence>
<protein>
    <submittedName>
        <fullName evidence="8">RNA polymerase sigma factor</fullName>
    </submittedName>
</protein>
<reference evidence="8" key="1">
    <citation type="journal article" date="2021" name="PeerJ">
        <title>Extensive microbial diversity within the chicken gut microbiome revealed by metagenomics and culture.</title>
        <authorList>
            <person name="Gilroy R."/>
            <person name="Ravi A."/>
            <person name="Getino M."/>
            <person name="Pursley I."/>
            <person name="Horton D.L."/>
            <person name="Alikhan N.F."/>
            <person name="Baker D."/>
            <person name="Gharbi K."/>
            <person name="Hall N."/>
            <person name="Watson M."/>
            <person name="Adriaenssens E.M."/>
            <person name="Foster-Nyarko E."/>
            <person name="Jarju S."/>
            <person name="Secka A."/>
            <person name="Antonio M."/>
            <person name="Oren A."/>
            <person name="Chaudhuri R.R."/>
            <person name="La Ragione R."/>
            <person name="Hildebrand F."/>
            <person name="Pallen M.J."/>
        </authorList>
    </citation>
    <scope>NUCLEOTIDE SEQUENCE</scope>
    <source>
        <strain evidence="8">CHK193-16274</strain>
    </source>
</reference>
<comment type="similarity">
    <text evidence="1">Belongs to the sigma-70 factor family. ECF subfamily.</text>
</comment>
<comment type="caution">
    <text evidence="8">The sequence shown here is derived from an EMBL/GenBank/DDBJ whole genome shotgun (WGS) entry which is preliminary data.</text>
</comment>
<dbReference type="Gene3D" id="1.10.1740.10">
    <property type="match status" value="1"/>
</dbReference>
<dbReference type="GO" id="GO:0016987">
    <property type="term" value="F:sigma factor activity"/>
    <property type="evidence" value="ECO:0007669"/>
    <property type="project" value="UniProtKB-KW"/>
</dbReference>
<dbReference type="EMBL" id="DYWV01000293">
    <property type="protein sequence ID" value="HJF40976.1"/>
    <property type="molecule type" value="Genomic_DNA"/>
</dbReference>
<dbReference type="Pfam" id="PF04542">
    <property type="entry name" value="Sigma70_r2"/>
    <property type="match status" value="1"/>
</dbReference>
<evidence type="ECO:0000259" key="7">
    <source>
        <dbReference type="Pfam" id="PF08281"/>
    </source>
</evidence>
<dbReference type="AlphaFoldDB" id="A0A921KJV0"/>
<dbReference type="SUPFAM" id="SSF88659">
    <property type="entry name" value="Sigma3 and sigma4 domains of RNA polymerase sigma factors"/>
    <property type="match status" value="1"/>
</dbReference>
<dbReference type="Pfam" id="PF08281">
    <property type="entry name" value="Sigma70_r4_2"/>
    <property type="match status" value="1"/>
</dbReference>
<keyword evidence="2" id="KW-0805">Transcription regulation</keyword>
<dbReference type="InterPro" id="IPR013249">
    <property type="entry name" value="RNA_pol_sigma70_r4_t2"/>
</dbReference>
<dbReference type="InterPro" id="IPR013325">
    <property type="entry name" value="RNA_pol_sigma_r2"/>
</dbReference>
<sequence length="153" mass="18423">MNSDHIKEIFSLYSPTLYKISSLMLGNKFDANDAVQETFLKYMLSNKKFATSEYEKAWLIRVNINICKNMLRFHKLHPHINYEELTEKYHSSEENKVMDILMEMKSRDKEILILYYIEGYSCKEIKEILKISESAVKKRLERARKNYKKMYEE</sequence>
<dbReference type="InterPro" id="IPR014284">
    <property type="entry name" value="RNA_pol_sigma-70_dom"/>
</dbReference>
<name>A0A921KJV0_9FIRM</name>
<dbReference type="InterPro" id="IPR036388">
    <property type="entry name" value="WH-like_DNA-bd_sf"/>
</dbReference>
<evidence type="ECO:0000256" key="2">
    <source>
        <dbReference type="ARBA" id="ARBA00023015"/>
    </source>
</evidence>
<dbReference type="CDD" id="cd06171">
    <property type="entry name" value="Sigma70_r4"/>
    <property type="match status" value="1"/>
</dbReference>
<accession>A0A921KJV0</accession>
<proteinExistence type="inferred from homology"/>
<dbReference type="InterPro" id="IPR007627">
    <property type="entry name" value="RNA_pol_sigma70_r2"/>
</dbReference>
<gene>
    <name evidence="8" type="ORF">K8V91_08640</name>
</gene>
<keyword evidence="5" id="KW-0804">Transcription</keyword>
<dbReference type="Proteomes" id="UP000749320">
    <property type="component" value="Unassembled WGS sequence"/>
</dbReference>